<dbReference type="Proteomes" id="UP001454036">
    <property type="component" value="Unassembled WGS sequence"/>
</dbReference>
<evidence type="ECO:0000256" key="1">
    <source>
        <dbReference type="ARBA" id="ARBA00022679"/>
    </source>
</evidence>
<dbReference type="AlphaFoldDB" id="A0AAV3PHT8"/>
<dbReference type="InterPro" id="IPR023213">
    <property type="entry name" value="CAT-like_dom_sf"/>
</dbReference>
<dbReference type="EMBL" id="BAABME010001665">
    <property type="protein sequence ID" value="GAA0150840.1"/>
    <property type="molecule type" value="Genomic_DNA"/>
</dbReference>
<accession>A0AAV3PHT8</accession>
<keyword evidence="3" id="KW-1185">Reference proteome</keyword>
<name>A0AAV3PHT8_LITER</name>
<gene>
    <name evidence="2" type="ORF">LIER_09692</name>
</gene>
<proteinExistence type="predicted"/>
<organism evidence="2 3">
    <name type="scientific">Lithospermum erythrorhizon</name>
    <name type="common">Purple gromwell</name>
    <name type="synonym">Lithospermum officinale var. erythrorhizon</name>
    <dbReference type="NCBI Taxonomy" id="34254"/>
    <lineage>
        <taxon>Eukaryota</taxon>
        <taxon>Viridiplantae</taxon>
        <taxon>Streptophyta</taxon>
        <taxon>Embryophyta</taxon>
        <taxon>Tracheophyta</taxon>
        <taxon>Spermatophyta</taxon>
        <taxon>Magnoliopsida</taxon>
        <taxon>eudicotyledons</taxon>
        <taxon>Gunneridae</taxon>
        <taxon>Pentapetalae</taxon>
        <taxon>asterids</taxon>
        <taxon>lamiids</taxon>
        <taxon>Boraginales</taxon>
        <taxon>Boraginaceae</taxon>
        <taxon>Boraginoideae</taxon>
        <taxon>Lithospermeae</taxon>
        <taxon>Lithospermum</taxon>
    </lineage>
</organism>
<evidence type="ECO:0008006" key="4">
    <source>
        <dbReference type="Google" id="ProtNLM"/>
    </source>
</evidence>
<dbReference type="PANTHER" id="PTHR31896:SF43">
    <property type="entry name" value="PROTEIN ENHANCED PSEUDOMONAS SUSCEPTIBILITY 1"/>
    <property type="match status" value="1"/>
</dbReference>
<sequence>MGEIHVISTSNVTPSHDHHSSENLSISRIELTPWDVQALLVEGIQKGLLFSKPSLQKHVFSDDLIHHLKVSFSHALSFFPLLAGRFSTIKNDDNTTSFYINCNNEGAEFTHAIGNGVSIADILDPTTYIPQIIHSFFPLNGVLNYEGVHKPLFGVQVTELDDGIFIGCTMNHSVGDGMAFWHFFNSWSEISRGFSSISKSPVFSRWFPDVVEMDPGDTSRNFTPVHISLPENPIQQKLNPPTIQEKLFHFTKENIAKLKTQANLENGSGTTISSFQALVAHVWRSVIRCRALENPNQEVLIKQAVNARGRIQPCLAEGYFGNAFIMPALKTTAKNLLENRLGWTALEINKFVASQTSECMKKWYVNMANEPKIMGLSQLAEDSSCLLITSSARHSVYTADFGWGKALAVRSGRGNKSFGKITVFPGREEGSIDFEVCLSLDTLIALENDADFMEVFQN</sequence>
<evidence type="ECO:0000313" key="2">
    <source>
        <dbReference type="EMBL" id="GAA0150840.1"/>
    </source>
</evidence>
<dbReference type="GO" id="GO:0016740">
    <property type="term" value="F:transferase activity"/>
    <property type="evidence" value="ECO:0007669"/>
    <property type="project" value="UniProtKB-KW"/>
</dbReference>
<dbReference type="Gene3D" id="3.30.559.10">
    <property type="entry name" value="Chloramphenicol acetyltransferase-like domain"/>
    <property type="match status" value="2"/>
</dbReference>
<evidence type="ECO:0000313" key="3">
    <source>
        <dbReference type="Proteomes" id="UP001454036"/>
    </source>
</evidence>
<dbReference type="PANTHER" id="PTHR31896">
    <property type="entry name" value="FAMILY REGULATORY PROTEIN, PUTATIVE (AFU_ORTHOLOGUE AFUA_3G14730)-RELATED"/>
    <property type="match status" value="1"/>
</dbReference>
<keyword evidence="1" id="KW-0808">Transferase</keyword>
<dbReference type="Pfam" id="PF02458">
    <property type="entry name" value="Transferase"/>
    <property type="match status" value="1"/>
</dbReference>
<dbReference type="InterPro" id="IPR051283">
    <property type="entry name" value="Sec_Metabolite_Acyltrans"/>
</dbReference>
<comment type="caution">
    <text evidence="2">The sequence shown here is derived from an EMBL/GenBank/DDBJ whole genome shotgun (WGS) entry which is preliminary data.</text>
</comment>
<reference evidence="2 3" key="1">
    <citation type="submission" date="2024-01" db="EMBL/GenBank/DDBJ databases">
        <title>The complete chloroplast genome sequence of Lithospermum erythrorhizon: insights into the phylogenetic relationship among Boraginaceae species and the maternal lineages of purple gromwells.</title>
        <authorList>
            <person name="Okada T."/>
            <person name="Watanabe K."/>
        </authorList>
    </citation>
    <scope>NUCLEOTIDE SEQUENCE [LARGE SCALE GENOMIC DNA]</scope>
</reference>
<protein>
    <recommendedName>
        <fullName evidence="4">HXXXD-type acyl-transferase family protein</fullName>
    </recommendedName>
</protein>